<evidence type="ECO:0000256" key="3">
    <source>
        <dbReference type="ARBA" id="ARBA00022471"/>
    </source>
</evidence>
<dbReference type="Proteomes" id="UP000230069">
    <property type="component" value="Unassembled WGS sequence"/>
</dbReference>
<evidence type="ECO:0000313" key="8">
    <source>
        <dbReference type="EMBL" id="PIA36688.1"/>
    </source>
</evidence>
<evidence type="ECO:0000256" key="6">
    <source>
        <dbReference type="RuleBase" id="RU367044"/>
    </source>
</evidence>
<proteinExistence type="inferred from homology"/>
<dbReference type="PANTHER" id="PTHR31232">
    <property type="match status" value="1"/>
</dbReference>
<keyword evidence="3 6" id="KW-0713">Self-incompatibility</keyword>
<protein>
    <recommendedName>
        <fullName evidence="6">S-protein homolog</fullName>
    </recommendedName>
</protein>
<dbReference type="GO" id="GO:0005576">
    <property type="term" value="C:extracellular region"/>
    <property type="evidence" value="ECO:0007669"/>
    <property type="project" value="UniProtKB-SubCell"/>
</dbReference>
<dbReference type="InterPro" id="IPR010264">
    <property type="entry name" value="Self-incomp_S1"/>
</dbReference>
<comment type="subcellular location">
    <subcellularLocation>
        <location evidence="1 6">Secreted</location>
    </subcellularLocation>
</comment>
<evidence type="ECO:0000256" key="5">
    <source>
        <dbReference type="ARBA" id="ARBA00022729"/>
    </source>
</evidence>
<dbReference type="EMBL" id="KZ305050">
    <property type="protein sequence ID" value="PIA36688.1"/>
    <property type="molecule type" value="Genomic_DNA"/>
</dbReference>
<evidence type="ECO:0000256" key="2">
    <source>
        <dbReference type="ARBA" id="ARBA00005581"/>
    </source>
</evidence>
<keyword evidence="5" id="KW-0732">Signal</keyword>
<accession>A0A2G5CZJ6</accession>
<keyword evidence="9" id="KW-1185">Reference proteome</keyword>
<organism evidence="8 9">
    <name type="scientific">Aquilegia coerulea</name>
    <name type="common">Rocky mountain columbine</name>
    <dbReference type="NCBI Taxonomy" id="218851"/>
    <lineage>
        <taxon>Eukaryota</taxon>
        <taxon>Viridiplantae</taxon>
        <taxon>Streptophyta</taxon>
        <taxon>Embryophyta</taxon>
        <taxon>Tracheophyta</taxon>
        <taxon>Spermatophyta</taxon>
        <taxon>Magnoliopsida</taxon>
        <taxon>Ranunculales</taxon>
        <taxon>Ranunculaceae</taxon>
        <taxon>Thalictroideae</taxon>
        <taxon>Aquilegia</taxon>
    </lineage>
</organism>
<dbReference type="AlphaFoldDB" id="A0A2G5CZJ6"/>
<reference evidence="8 9" key="1">
    <citation type="submission" date="2017-09" db="EMBL/GenBank/DDBJ databases">
        <title>WGS assembly of Aquilegia coerulea Goldsmith.</title>
        <authorList>
            <person name="Hodges S."/>
            <person name="Kramer E."/>
            <person name="Nordborg M."/>
            <person name="Tomkins J."/>
            <person name="Borevitz J."/>
            <person name="Derieg N."/>
            <person name="Yan J."/>
            <person name="Mihaltcheva S."/>
            <person name="Hayes R.D."/>
            <person name="Rokhsar D."/>
        </authorList>
    </citation>
    <scope>NUCLEOTIDE SEQUENCE [LARGE SCALE GENOMIC DNA]</scope>
    <source>
        <strain evidence="9">cv. Goldsmith</strain>
    </source>
</reference>
<evidence type="ECO:0000256" key="7">
    <source>
        <dbReference type="SAM" id="Phobius"/>
    </source>
</evidence>
<gene>
    <name evidence="8" type="ORF">AQUCO_03300120v1</name>
</gene>
<sequence length="156" mass="17621">MGTSNTCFHACLIFSMIILFCGCSLISSTKLSPSKRVELWNDLLPKTLLALYCYSSGDGQYGPEFVTFGKKFGWNFVVDAKNTTSSLYVCNLEWDEPGTNRVFSAEIAAYKPGNEELHQCNQCIWYARKDGLYHNPPLDKSGDDKLIEKWTEHIEG</sequence>
<evidence type="ECO:0000256" key="4">
    <source>
        <dbReference type="ARBA" id="ARBA00022525"/>
    </source>
</evidence>
<name>A0A2G5CZJ6_AQUCA</name>
<comment type="similarity">
    <text evidence="2 6">Belongs to the plant self-incompatibility (S1) protein family.</text>
</comment>
<feature type="transmembrane region" description="Helical" evidence="7">
    <location>
        <begin position="6"/>
        <end position="26"/>
    </location>
</feature>
<keyword evidence="4 6" id="KW-0964">Secreted</keyword>
<evidence type="ECO:0000256" key="1">
    <source>
        <dbReference type="ARBA" id="ARBA00004613"/>
    </source>
</evidence>
<dbReference type="PANTHER" id="PTHR31232:SF155">
    <property type="entry name" value="PLANT SELF-INCOMPATIBILITY PROTEIN S1 FAMILY"/>
    <property type="match status" value="1"/>
</dbReference>
<keyword evidence="7" id="KW-0812">Transmembrane</keyword>
<dbReference type="InParanoid" id="A0A2G5CZJ6"/>
<dbReference type="Pfam" id="PF05938">
    <property type="entry name" value="Self-incomp_S1"/>
    <property type="match status" value="1"/>
</dbReference>
<keyword evidence="7" id="KW-0472">Membrane</keyword>
<dbReference type="GO" id="GO:0060320">
    <property type="term" value="P:rejection of self pollen"/>
    <property type="evidence" value="ECO:0007669"/>
    <property type="project" value="UniProtKB-KW"/>
</dbReference>
<evidence type="ECO:0000313" key="9">
    <source>
        <dbReference type="Proteomes" id="UP000230069"/>
    </source>
</evidence>
<dbReference type="OrthoDB" id="1727555at2759"/>
<keyword evidence="7" id="KW-1133">Transmembrane helix</keyword>